<reference evidence="1" key="1">
    <citation type="submission" date="2021-08" db="EMBL/GenBank/DDBJ databases">
        <title>Genome of a novel bacterium of the phylum Verrucomicrobia, Oleiharenicola sp. KSB-15.</title>
        <authorList>
            <person name="Chung J.-H."/>
            <person name="Ahn J.-H."/>
            <person name="Yoon Y."/>
            <person name="Kim D.-Y."/>
            <person name="An S.-H."/>
            <person name="Park I."/>
            <person name="Yeon J."/>
        </authorList>
    </citation>
    <scope>NUCLEOTIDE SEQUENCE</scope>
    <source>
        <strain evidence="1">KSB-15</strain>
    </source>
</reference>
<dbReference type="RefSeq" id="WP_220163128.1">
    <property type="nucleotide sequence ID" value="NZ_CP080507.1"/>
</dbReference>
<dbReference type="Proteomes" id="UP000825051">
    <property type="component" value="Chromosome"/>
</dbReference>
<keyword evidence="2" id="KW-1185">Reference proteome</keyword>
<accession>A0A8F9XGL6</accession>
<gene>
    <name evidence="1" type="ORF">K0B96_01695</name>
</gene>
<protein>
    <submittedName>
        <fullName evidence="1">Tetratricopeptide repeat protein</fullName>
    </submittedName>
</protein>
<dbReference type="Gene3D" id="1.25.40.10">
    <property type="entry name" value="Tetratricopeptide repeat domain"/>
    <property type="match status" value="1"/>
</dbReference>
<proteinExistence type="predicted"/>
<sequence length="262" mass="29201">MTGGGRAVAAHPPSNNVLAEAWVDMADNRAKDAFILLKAKPPAGDRERELARATAMIDNQPVTDGQLQQAEAVFVRLAGGDDEAAQIAAYLRARLYHVHFSTSDLARASELYRAVAARWPDGHWGQLALVKAGLIQLYATEKIPDARARVREVAKLLERIREPGLRRDLQFQMGRAGTFFELTPDEVLPYFEAADKIGGLGVLTQQDLTAELGELSFRAKRWTEARRYFERYIAQYPDARKFAVEQKLRVIDAQLAAGKEAR</sequence>
<evidence type="ECO:0000313" key="2">
    <source>
        <dbReference type="Proteomes" id="UP000825051"/>
    </source>
</evidence>
<organism evidence="1 2">
    <name type="scientific">Horticoccus luteus</name>
    <dbReference type="NCBI Taxonomy" id="2862869"/>
    <lineage>
        <taxon>Bacteria</taxon>
        <taxon>Pseudomonadati</taxon>
        <taxon>Verrucomicrobiota</taxon>
        <taxon>Opitutia</taxon>
        <taxon>Opitutales</taxon>
        <taxon>Opitutaceae</taxon>
        <taxon>Horticoccus</taxon>
    </lineage>
</organism>
<dbReference type="KEGG" id="ole:K0B96_01695"/>
<dbReference type="EMBL" id="CP080507">
    <property type="protein sequence ID" value="QYM79357.1"/>
    <property type="molecule type" value="Genomic_DNA"/>
</dbReference>
<evidence type="ECO:0000313" key="1">
    <source>
        <dbReference type="EMBL" id="QYM79357.1"/>
    </source>
</evidence>
<dbReference type="InterPro" id="IPR011990">
    <property type="entry name" value="TPR-like_helical_dom_sf"/>
</dbReference>
<dbReference type="AlphaFoldDB" id="A0A8F9XGL6"/>
<name>A0A8F9XGL6_9BACT</name>